<dbReference type="Proteomes" id="UP000255165">
    <property type="component" value="Unassembled WGS sequence"/>
</dbReference>
<evidence type="ECO:0000313" key="6">
    <source>
        <dbReference type="EMBL" id="RDK07732.1"/>
    </source>
</evidence>
<dbReference type="AlphaFoldDB" id="A0A370NQ24"/>
<evidence type="ECO:0000256" key="4">
    <source>
        <dbReference type="RuleBase" id="RU361235"/>
    </source>
</evidence>
<dbReference type="InterPro" id="IPR002018">
    <property type="entry name" value="CarbesteraseB"/>
</dbReference>
<evidence type="ECO:0000313" key="7">
    <source>
        <dbReference type="Proteomes" id="UP000255165"/>
    </source>
</evidence>
<dbReference type="RefSeq" id="WP_115213980.1">
    <property type="nucleotide sequence ID" value="NZ_QKWJ01000036.1"/>
</dbReference>
<dbReference type="PRINTS" id="PR00878">
    <property type="entry name" value="CHOLNESTRASE"/>
</dbReference>
<sequence length="497" mass="52855">MNWNEKTAVVSLSSGLARGEVRDGVAVFRGLPYGERIDPSSRLSELRAPTPWPGERDATALAAVFPQARSRLAAVMGNGIDANAQSEDAFVLNVWASAEAESMPVFVFIHGGGFMSGGGSATWYDGERLAREGRMVVVSVNYRLGALGHYVEGDDTASGNRPVRDLLHALAWVQRNIHAFGGDPAAVTVGGQSAGAWYAWLLGISPAARGLLRRNLLLSVPAVPPQTPQEARATSEAFRAHAGGPPFDSIPVAEVLAAQGELMRSRAGFGEISVGFRPVEEEGLVPGWLFDVPRAAAAAHVDATLLGFTAEENTAFLFAQPAVTGASEAEVRAWFDRAFGARAGHVYDRLAAARATPTPYTQLVDGSSYKVFMAGTEQIAGAFGARGIPVFPYRFAVQSQVPGLMSPHCMELPFLFGNRPAWADAPMIMEVPEPVFERVGAAFRNPIVGFVRDGKPGPAQSWPAFMAATPQLAEFREDGLAMQPWQLLSPGSGATPA</sequence>
<dbReference type="GO" id="GO:0005615">
    <property type="term" value="C:extracellular space"/>
    <property type="evidence" value="ECO:0007669"/>
    <property type="project" value="TreeGrafter"/>
</dbReference>
<dbReference type="PANTHER" id="PTHR43918">
    <property type="entry name" value="ACETYLCHOLINESTERASE"/>
    <property type="match status" value="1"/>
</dbReference>
<evidence type="ECO:0000256" key="3">
    <source>
        <dbReference type="ARBA" id="ARBA00023157"/>
    </source>
</evidence>
<dbReference type="GO" id="GO:0019695">
    <property type="term" value="P:choline metabolic process"/>
    <property type="evidence" value="ECO:0007669"/>
    <property type="project" value="TreeGrafter"/>
</dbReference>
<evidence type="ECO:0000256" key="2">
    <source>
        <dbReference type="ARBA" id="ARBA00022801"/>
    </source>
</evidence>
<organism evidence="6 7">
    <name type="scientific">Cupriavidus lacunae</name>
    <dbReference type="NCBI Taxonomy" id="2666307"/>
    <lineage>
        <taxon>Bacteria</taxon>
        <taxon>Pseudomonadati</taxon>
        <taxon>Pseudomonadota</taxon>
        <taxon>Betaproteobacteria</taxon>
        <taxon>Burkholderiales</taxon>
        <taxon>Burkholderiaceae</taxon>
        <taxon>Cupriavidus</taxon>
    </lineage>
</organism>
<comment type="caution">
    <text evidence="6">The sequence shown here is derived from an EMBL/GenBank/DDBJ whole genome shotgun (WGS) entry which is preliminary data.</text>
</comment>
<protein>
    <recommendedName>
        <fullName evidence="4">Carboxylic ester hydrolase</fullName>
        <ecNumber evidence="4">3.1.1.-</ecNumber>
    </recommendedName>
</protein>
<dbReference type="SUPFAM" id="SSF53474">
    <property type="entry name" value="alpha/beta-Hydrolases"/>
    <property type="match status" value="1"/>
</dbReference>
<dbReference type="Pfam" id="PF00135">
    <property type="entry name" value="COesterase"/>
    <property type="match status" value="1"/>
</dbReference>
<evidence type="ECO:0000256" key="1">
    <source>
        <dbReference type="ARBA" id="ARBA00005964"/>
    </source>
</evidence>
<keyword evidence="7" id="KW-1185">Reference proteome</keyword>
<gene>
    <name evidence="6" type="ORF">DN412_24605</name>
</gene>
<dbReference type="InterPro" id="IPR050654">
    <property type="entry name" value="AChE-related_enzymes"/>
</dbReference>
<dbReference type="GO" id="GO:0006581">
    <property type="term" value="P:acetylcholine catabolic process"/>
    <property type="evidence" value="ECO:0007669"/>
    <property type="project" value="TreeGrafter"/>
</dbReference>
<dbReference type="Gene3D" id="3.40.50.1820">
    <property type="entry name" value="alpha/beta hydrolase"/>
    <property type="match status" value="1"/>
</dbReference>
<dbReference type="GO" id="GO:0003990">
    <property type="term" value="F:acetylcholinesterase activity"/>
    <property type="evidence" value="ECO:0007669"/>
    <property type="project" value="TreeGrafter"/>
</dbReference>
<reference evidence="7" key="1">
    <citation type="submission" date="2018-06" db="EMBL/GenBank/DDBJ databases">
        <authorList>
            <person name="Feng T."/>
            <person name="Jeon C.O."/>
        </authorList>
    </citation>
    <scope>NUCLEOTIDE SEQUENCE [LARGE SCALE GENOMIC DNA]</scope>
    <source>
        <strain evidence="7">S23</strain>
    </source>
</reference>
<accession>A0A370NQ24</accession>
<dbReference type="InterPro" id="IPR000997">
    <property type="entry name" value="Cholinesterase"/>
</dbReference>
<dbReference type="InterPro" id="IPR029058">
    <property type="entry name" value="AB_hydrolase_fold"/>
</dbReference>
<dbReference type="PROSITE" id="PS00122">
    <property type="entry name" value="CARBOXYLESTERASE_B_1"/>
    <property type="match status" value="1"/>
</dbReference>
<dbReference type="InterPro" id="IPR019826">
    <property type="entry name" value="Carboxylesterase_B_AS"/>
</dbReference>
<dbReference type="PANTHER" id="PTHR43918:SF4">
    <property type="entry name" value="CARBOXYLIC ESTER HYDROLASE"/>
    <property type="match status" value="1"/>
</dbReference>
<comment type="similarity">
    <text evidence="1 4">Belongs to the type-B carboxylesterase/lipase family.</text>
</comment>
<keyword evidence="3" id="KW-1015">Disulfide bond</keyword>
<dbReference type="EMBL" id="QKWJ01000036">
    <property type="protein sequence ID" value="RDK07732.1"/>
    <property type="molecule type" value="Genomic_DNA"/>
</dbReference>
<evidence type="ECO:0000259" key="5">
    <source>
        <dbReference type="Pfam" id="PF00135"/>
    </source>
</evidence>
<proteinExistence type="inferred from homology"/>
<dbReference type="GO" id="GO:0005886">
    <property type="term" value="C:plasma membrane"/>
    <property type="evidence" value="ECO:0007669"/>
    <property type="project" value="TreeGrafter"/>
</dbReference>
<feature type="domain" description="Carboxylesterase type B" evidence="5">
    <location>
        <begin position="7"/>
        <end position="477"/>
    </location>
</feature>
<dbReference type="EC" id="3.1.1.-" evidence="4"/>
<name>A0A370NQ24_9BURK</name>
<keyword evidence="2 4" id="KW-0378">Hydrolase</keyword>